<comment type="caution">
    <text evidence="1">The sequence shown here is derived from an EMBL/GenBank/DDBJ whole genome shotgun (WGS) entry which is preliminary data.</text>
</comment>
<evidence type="ECO:0000313" key="2">
    <source>
        <dbReference type="Proteomes" id="UP000297700"/>
    </source>
</evidence>
<name>A0A4Y9P9N0_9BRAD</name>
<accession>A0A4Y9P9N0</accession>
<dbReference type="AlphaFoldDB" id="A0A4Y9P9N0"/>
<reference evidence="1 2" key="1">
    <citation type="submission" date="2019-03" db="EMBL/GenBank/DDBJ databases">
        <title>Bradyrhizobium strains diversity.</title>
        <authorList>
            <person name="Urquiaga M.C.O."/>
            <person name="Hungria M."/>
            <person name="Delamuta J.R.M."/>
            <person name="Klepa M.S."/>
        </authorList>
    </citation>
    <scope>NUCLEOTIDE SEQUENCE [LARGE SCALE GENOMIC DNA]</scope>
    <source>
        <strain evidence="1 2">CNPSo 3426</strain>
    </source>
</reference>
<proteinExistence type="predicted"/>
<dbReference type="EMBL" id="SPQS01000008">
    <property type="protein sequence ID" value="TFV75065.1"/>
    <property type="molecule type" value="Genomic_DNA"/>
</dbReference>
<dbReference type="Proteomes" id="UP000297700">
    <property type="component" value="Unassembled WGS sequence"/>
</dbReference>
<protein>
    <submittedName>
        <fullName evidence="1">Uncharacterized protein</fullName>
    </submittedName>
</protein>
<gene>
    <name evidence="1" type="ORF">E4K64_15165</name>
</gene>
<sequence length="64" mass="6702">MITAAACQEAAERYKALSTNPGISASRASLLKNIAKSFAGLATQLDRLAALTRDEGRRSVNGPP</sequence>
<evidence type="ECO:0000313" key="1">
    <source>
        <dbReference type="EMBL" id="TFV75065.1"/>
    </source>
</evidence>
<organism evidence="1 2">
    <name type="scientific">Bradyrhizobium frederickii</name>
    <dbReference type="NCBI Taxonomy" id="2560054"/>
    <lineage>
        <taxon>Bacteria</taxon>
        <taxon>Pseudomonadati</taxon>
        <taxon>Pseudomonadota</taxon>
        <taxon>Alphaproteobacteria</taxon>
        <taxon>Hyphomicrobiales</taxon>
        <taxon>Nitrobacteraceae</taxon>
        <taxon>Bradyrhizobium</taxon>
    </lineage>
</organism>